<dbReference type="InterPro" id="IPR041203">
    <property type="entry name" value="Bact_A2M_MG5"/>
</dbReference>
<dbReference type="Pfam" id="PF01835">
    <property type="entry name" value="MG2"/>
    <property type="match status" value="1"/>
</dbReference>
<feature type="domain" description="Alpha-2-macroglobulin" evidence="5">
    <location>
        <begin position="1270"/>
        <end position="1359"/>
    </location>
</feature>
<dbReference type="RefSeq" id="WP_189481929.1">
    <property type="nucleotide sequence ID" value="NZ_BMYR01000005.1"/>
</dbReference>
<dbReference type="SMART" id="SM01359">
    <property type="entry name" value="A2M_N_2"/>
    <property type="match status" value="1"/>
</dbReference>
<dbReference type="EMBL" id="BMYR01000005">
    <property type="protein sequence ID" value="GGW59157.1"/>
    <property type="molecule type" value="Genomic_DNA"/>
</dbReference>
<dbReference type="InterPro" id="IPR041246">
    <property type="entry name" value="Bact_MG10"/>
</dbReference>
<name>A0ABQ2WL19_9ALTE</name>
<keyword evidence="7" id="KW-1185">Reference proteome</keyword>
<dbReference type="Gene3D" id="2.60.40.3710">
    <property type="match status" value="1"/>
</dbReference>
<dbReference type="PANTHER" id="PTHR40094">
    <property type="entry name" value="ALPHA-2-MACROGLOBULIN HOMOLOG"/>
    <property type="match status" value="1"/>
</dbReference>
<dbReference type="Pfam" id="PF00207">
    <property type="entry name" value="A2M"/>
    <property type="match status" value="1"/>
</dbReference>
<dbReference type="CDD" id="cd02891">
    <property type="entry name" value="A2M_like"/>
    <property type="match status" value="1"/>
</dbReference>
<dbReference type="InterPro" id="IPR011625">
    <property type="entry name" value="A2M_N_BRD"/>
</dbReference>
<dbReference type="PANTHER" id="PTHR40094:SF1">
    <property type="entry name" value="UBIQUITIN DOMAIN-CONTAINING PROTEIN"/>
    <property type="match status" value="1"/>
</dbReference>
<dbReference type="Pfam" id="PF17973">
    <property type="entry name" value="bMG10"/>
    <property type="match status" value="1"/>
</dbReference>
<dbReference type="Gene3D" id="1.50.10.20">
    <property type="match status" value="1"/>
</dbReference>
<dbReference type="Gene3D" id="2.60.40.1930">
    <property type="match status" value="1"/>
</dbReference>
<evidence type="ECO:0000256" key="3">
    <source>
        <dbReference type="SAM" id="Phobius"/>
    </source>
</evidence>
<keyword evidence="3" id="KW-1133">Transmembrane helix</keyword>
<feature type="domain" description="Alpha-2-macroglobulin bait region" evidence="4">
    <location>
        <begin position="1058"/>
        <end position="1197"/>
    </location>
</feature>
<comment type="caution">
    <text evidence="6">The sequence shown here is derived from an EMBL/GenBank/DDBJ whole genome shotgun (WGS) entry which is preliminary data.</text>
</comment>
<evidence type="ECO:0000256" key="1">
    <source>
        <dbReference type="ARBA" id="ARBA00010556"/>
    </source>
</evidence>
<gene>
    <name evidence="6" type="ORF">GCM10008111_14060</name>
</gene>
<dbReference type="InterPro" id="IPR001599">
    <property type="entry name" value="Macroglobln_a2"/>
</dbReference>
<dbReference type="Proteomes" id="UP000634667">
    <property type="component" value="Unassembled WGS sequence"/>
</dbReference>
<keyword evidence="3" id="KW-0472">Membrane</keyword>
<evidence type="ECO:0000313" key="6">
    <source>
        <dbReference type="EMBL" id="GGW59157.1"/>
    </source>
</evidence>
<dbReference type="Pfam" id="PF17972">
    <property type="entry name" value="bMG5"/>
    <property type="match status" value="1"/>
</dbReference>
<accession>A0ABQ2WL19</accession>
<evidence type="ECO:0000259" key="5">
    <source>
        <dbReference type="SMART" id="SM01360"/>
    </source>
</evidence>
<dbReference type="SUPFAM" id="SSF48239">
    <property type="entry name" value="Terpenoid cyclases/Protein prenyltransferases"/>
    <property type="match status" value="1"/>
</dbReference>
<evidence type="ECO:0000256" key="2">
    <source>
        <dbReference type="ARBA" id="ARBA00022729"/>
    </source>
</evidence>
<comment type="similarity">
    <text evidence="1">Belongs to the protease inhibitor I39 (alpha-2-macroglobulin) family. Bacterial alpha-2-macroglobulin subfamily.</text>
</comment>
<organism evidence="6 7">
    <name type="scientific">Alishewanella tabrizica</name>
    <dbReference type="NCBI Taxonomy" id="671278"/>
    <lineage>
        <taxon>Bacteria</taxon>
        <taxon>Pseudomonadati</taxon>
        <taxon>Pseudomonadota</taxon>
        <taxon>Gammaproteobacteria</taxon>
        <taxon>Alteromonadales</taxon>
        <taxon>Alteromonadaceae</taxon>
        <taxon>Alishewanella</taxon>
    </lineage>
</organism>
<dbReference type="InterPro" id="IPR021868">
    <property type="entry name" value="Alpha_2_Macroglob_MG3"/>
</dbReference>
<keyword evidence="3" id="KW-0812">Transmembrane</keyword>
<keyword evidence="2" id="KW-0732">Signal</keyword>
<protein>
    <submittedName>
        <fullName evidence="6">Alpha-2-macroglobulin</fullName>
    </submittedName>
</protein>
<dbReference type="SMART" id="SM01360">
    <property type="entry name" value="A2M"/>
    <property type="match status" value="1"/>
</dbReference>
<dbReference type="Pfam" id="PF07703">
    <property type="entry name" value="A2M_BRD"/>
    <property type="match status" value="1"/>
</dbReference>
<sequence length="1952" mass="214972">MSAPSFLSRVFGEFSWSAPAWLAALALSARAKPVAFLVKAVAVVLLVAASFWAVQYYRHLPAAPKVYADLTAPVLGEYRDGKEQPTPLILRFYQPQKDMFEGDSQDPSRMLPGPHLPTQPTSALSAAKLALVGEKLPAGDTLKPAIAGFWQWLDDNTLQFVPETAWPAGQTYQVNLPKAWFADGLSLAERSWQFSSAELTAQLQDLRLYQDPEQLPVRKVLATLAFSHAVTEQSVRAATTLRLPKSGARAGDTPQMLSYTLQAAEQDRVWYLQSDAISLPEQEQFLTLQLAGGVTAAVGAGKMQTMQEQTLRIPDGATVLQVVTAQIQLVRNAQDEPEQVLQLSLTERVRYTELAKHLSVYLLPPKPNKQSWSAAELTAALLQRAENLTYELAPGAFEHAQDFAVSLDLPVNRQVAIVVTAGLSGLDQYQLTKPFQSVLTLPEYPREAKIGGEGAVLLLSGEQKLQLISRGVPQLKVRLAKVLPQHVNHLISQSGGDVSNPFFYNYSFGPENVAEVTEHVLSANIREPQRNQFLSFDLQPHLQRAGMGVYFVELYQHNREHPQWRGDVLDKRLVLVTDLGLMVKHQNDSSQRVFVMSLLSGEPVAGAEVQLLGRNGLPVLSATTDAQGQAQLGVTQGLQGAQQPVVYLVSAKQNGQTDSTFIPYDRYSRQLDFSRFAIEGEYQSSQPDQLKAFLFSDRGIYRPGEQVHLASIIRRSDLDPVNAANLSLQLTVNGPRGNTVQQQKFTLSPRGLQTFSLNTAQYSDTGEYWAAIQLLDAQGRTQQHLGDMHFSVEEFLPDTLKISSTFNQQATGWLLPEALALEVQLDNLFGSAAQQRRVTARYELIPSAFEFEQYPEYRFGLKNDDSVVRQRETLPEQQTDSAGQVNFSLPLQRFSGGQWRLQLYIDGFDGAGGRAVQHGRATLLAASPILVGVKADGDLGFLQQAQARQLHFVAVDQQLALQAQTELTFKLVQKTPLSSLVKQADGSLQYQTVLQQKVLSEQPFAIPEQGVSYTLNTAEPGEYQLQLFNNSGELLSQTEYTVVGAANVTAKLEQNAQLQLTLSKTDYQVGEWLEFSVTAPYLGSGLITIETDKVEAFSWFKADSSHSVQRIQVPPGLQGNAYLNVSFVRAAGAPELLLSPLSYAVQPFNIARTDRELRLTLTAPELVRPGKEFSISLNSNQPADVLLYGVDVGILQVADYDLPDPLGFFLQKRALQVRSMQMLDLVLPEFSALQRLRAGIGGDRERIMVTGSRMDANLNPFARRVDQPGVFWLGVVKTDSTGTVHQARLPDTFTGAVKLMAVAVSEHALGATSQDIRVRGPFVLQPDVLTVVAPEDEFDISLSVTNLLQGSGDALALTLTTTVSEGLRLLSASSQQITVAEGSEQALRMRLKAGALQDAATLGEARVRFTVATADGQESATRELGVSIRPAVPYLRQLTFGHSARGQQNLATTPLLPVLAERQLTAGSSPLLLVDRLSHYLDTYPHGCTEQMVSQVFPWIPLVQQPHFQAQWPQLNERFAKVLQALSERQQSDGGFAFWPGQSYSAEFPSVYVIQFLIEAEQQGFAVPHYLLDRALNYLRSLSRLNGANLYQARLRAQAIYLLSVKGEQVSNALTSLHERLEQQHENRWQSDSTAVYMAASYQLLQQPALAESLIRNYRPGQVSQLERNYQPASQNVQPFASSQFQSQFNLDSQYLYLLARHFPERAKQLTSAQILAQLAPLFAGDYHTQAAAYSILALSAYAKVTTASAQALPQLLADGQALALMDNVPYASAQSSDDIKQLAIKADYPLFYALSEHGYATTLPTKSVADGLELVRDYLDNEGNKVTTIRQGQVLTVRLRIRSLGKETIPNVVVTDLLPAGFEVVRSSVPRQSNVWQADYLDIREDRIVWYGSFAPQMTELSYQVRVSAAGAFTVPVASAEAMYDSRIRAQTAAGTLSVGAYQAPTAASQP</sequence>
<proteinExistence type="inferred from homology"/>
<dbReference type="Pfam" id="PF11974">
    <property type="entry name" value="bMG3"/>
    <property type="match status" value="1"/>
</dbReference>
<dbReference type="InterPro" id="IPR002890">
    <property type="entry name" value="MG2"/>
</dbReference>
<evidence type="ECO:0000313" key="7">
    <source>
        <dbReference type="Proteomes" id="UP000634667"/>
    </source>
</evidence>
<feature type="transmembrane region" description="Helical" evidence="3">
    <location>
        <begin position="34"/>
        <end position="54"/>
    </location>
</feature>
<evidence type="ECO:0000259" key="4">
    <source>
        <dbReference type="SMART" id="SM01359"/>
    </source>
</evidence>
<feature type="transmembrane region" description="Helical" evidence="3">
    <location>
        <begin position="6"/>
        <end position="27"/>
    </location>
</feature>
<reference evidence="7" key="1">
    <citation type="journal article" date="2019" name="Int. J. Syst. Evol. Microbiol.">
        <title>The Global Catalogue of Microorganisms (GCM) 10K type strain sequencing project: providing services to taxonomists for standard genome sequencing and annotation.</title>
        <authorList>
            <consortium name="The Broad Institute Genomics Platform"/>
            <consortium name="The Broad Institute Genome Sequencing Center for Infectious Disease"/>
            <person name="Wu L."/>
            <person name="Ma J."/>
        </authorList>
    </citation>
    <scope>NUCLEOTIDE SEQUENCE [LARGE SCALE GENOMIC DNA]</scope>
    <source>
        <strain evidence="7">KCTC 23723</strain>
    </source>
</reference>
<dbReference type="InterPro" id="IPR008930">
    <property type="entry name" value="Terpenoid_cyclase/PrenylTrfase"/>
</dbReference>
<dbReference type="InterPro" id="IPR051802">
    <property type="entry name" value="YfhM-like"/>
</dbReference>